<reference evidence="2 3" key="1">
    <citation type="submission" date="2018-09" db="EMBL/GenBank/DDBJ databases">
        <title>Genomic Encyclopedia of Archaeal and Bacterial Type Strains, Phase II (KMG-II): from individual species to whole genera.</title>
        <authorList>
            <person name="Goeker M."/>
        </authorList>
    </citation>
    <scope>NUCLEOTIDE SEQUENCE [LARGE SCALE GENOMIC DNA]</scope>
    <source>
        <strain evidence="2 3">DSM 21950</strain>
    </source>
</reference>
<dbReference type="AlphaFoldDB" id="A0A419WN25"/>
<evidence type="ECO:0000256" key="1">
    <source>
        <dbReference type="SAM" id="SignalP"/>
    </source>
</evidence>
<gene>
    <name evidence="2" type="ORF">BXY64_3791</name>
</gene>
<dbReference type="RefSeq" id="WP_120241494.1">
    <property type="nucleotide sequence ID" value="NZ_RAPQ01000012.1"/>
</dbReference>
<dbReference type="PROSITE" id="PS51257">
    <property type="entry name" value="PROKAR_LIPOPROTEIN"/>
    <property type="match status" value="1"/>
</dbReference>
<name>A0A419WN25_9BACT</name>
<evidence type="ECO:0000313" key="2">
    <source>
        <dbReference type="EMBL" id="RKD96842.1"/>
    </source>
</evidence>
<evidence type="ECO:0000313" key="3">
    <source>
        <dbReference type="Proteomes" id="UP000284531"/>
    </source>
</evidence>
<keyword evidence="3" id="KW-1185">Reference proteome</keyword>
<organism evidence="2 3">
    <name type="scientific">Marinifilum flexuosum</name>
    <dbReference type="NCBI Taxonomy" id="1117708"/>
    <lineage>
        <taxon>Bacteria</taxon>
        <taxon>Pseudomonadati</taxon>
        <taxon>Bacteroidota</taxon>
        <taxon>Bacteroidia</taxon>
        <taxon>Marinilabiliales</taxon>
        <taxon>Marinifilaceae</taxon>
    </lineage>
</organism>
<proteinExistence type="predicted"/>
<dbReference type="Proteomes" id="UP000284531">
    <property type="component" value="Unassembled WGS sequence"/>
</dbReference>
<feature type="signal peptide" evidence="1">
    <location>
        <begin position="1"/>
        <end position="21"/>
    </location>
</feature>
<keyword evidence="1" id="KW-0732">Signal</keyword>
<sequence length="128" mass="14292">MNTFKTILLMMLFASVTLSSCSDDDDLDLTGDVIITVEGEYYAGGTYEIYTEEAALVERTNYSAKFYPRPVKSGHLFNETIVEGLNHGTYYIRCLNKESYNESDRTFQVTGGKTTRLSASSLGIKVVE</sequence>
<protein>
    <submittedName>
        <fullName evidence="2">Uncharacterized protein</fullName>
    </submittedName>
</protein>
<dbReference type="EMBL" id="RAPQ01000012">
    <property type="protein sequence ID" value="RKD96842.1"/>
    <property type="molecule type" value="Genomic_DNA"/>
</dbReference>
<comment type="caution">
    <text evidence="2">The sequence shown here is derived from an EMBL/GenBank/DDBJ whole genome shotgun (WGS) entry which is preliminary data.</text>
</comment>
<dbReference type="OrthoDB" id="9848052at2"/>
<accession>A0A419WN25</accession>
<feature type="chain" id="PRO_5019102261" evidence="1">
    <location>
        <begin position="22"/>
        <end position="128"/>
    </location>
</feature>